<gene>
    <name evidence="2" type="ORF">EAO74_23735</name>
</gene>
<dbReference type="EMBL" id="RDBM01000037">
    <property type="protein sequence ID" value="TXS23596.1"/>
    <property type="molecule type" value="Genomic_DNA"/>
</dbReference>
<feature type="compositionally biased region" description="Low complexity" evidence="1">
    <location>
        <begin position="12"/>
        <end position="26"/>
    </location>
</feature>
<protein>
    <submittedName>
        <fullName evidence="2">Uncharacterized protein</fullName>
    </submittedName>
</protein>
<dbReference type="AlphaFoldDB" id="A0A652KJ19"/>
<feature type="region of interest" description="Disordered" evidence="1">
    <location>
        <begin position="1"/>
        <end position="29"/>
    </location>
</feature>
<accession>A0A652KJ19</accession>
<organism evidence="2">
    <name type="scientific">Streptomyces sp. gb1(2016)</name>
    <dbReference type="NCBI Taxonomy" id="1828321"/>
    <lineage>
        <taxon>Bacteria</taxon>
        <taxon>Bacillati</taxon>
        <taxon>Actinomycetota</taxon>
        <taxon>Actinomycetes</taxon>
        <taxon>Kitasatosporales</taxon>
        <taxon>Streptomycetaceae</taxon>
        <taxon>Streptomyces</taxon>
    </lineage>
</organism>
<proteinExistence type="predicted"/>
<evidence type="ECO:0000313" key="2">
    <source>
        <dbReference type="EMBL" id="TXS23596.1"/>
    </source>
</evidence>
<evidence type="ECO:0000256" key="1">
    <source>
        <dbReference type="SAM" id="MobiDB-lite"/>
    </source>
</evidence>
<sequence length="66" mass="7121">MEYMSTVYLNPRRTGPAHGATAATGHPRSHRVGNAVRAVSVFARTAFGVAVLGEYAEEAGVVRRHR</sequence>
<reference evidence="2" key="1">
    <citation type="submission" date="2018-10" db="EMBL/GenBank/DDBJ databases">
        <authorList>
            <person name="Hariharan J."/>
            <person name="Choudoir M.J."/>
            <person name="Diebold P."/>
            <person name="Panke-Buisse K."/>
            <person name="Campbell A.N."/>
            <person name="Buckley D.H."/>
        </authorList>
    </citation>
    <scope>NUCLEOTIDE SEQUENCE</scope>
    <source>
        <strain evidence="2">Gb1</strain>
    </source>
</reference>
<comment type="caution">
    <text evidence="2">The sequence shown here is derived from an EMBL/GenBank/DDBJ whole genome shotgun (WGS) entry which is preliminary data.</text>
</comment>
<name>A0A652KJ19_9ACTN</name>